<dbReference type="RefSeq" id="WP_139171486.1">
    <property type="nucleotide sequence ID" value="NZ_FNQS01000003.1"/>
</dbReference>
<dbReference type="Gene3D" id="3.90.1480.10">
    <property type="entry name" value="Alpha-2,3-sialyltransferase"/>
    <property type="match status" value="1"/>
</dbReference>
<reference evidence="1 2" key="1">
    <citation type="submission" date="2016-10" db="EMBL/GenBank/DDBJ databases">
        <authorList>
            <person name="de Groot N.N."/>
        </authorList>
    </citation>
    <scope>NUCLEOTIDE SEQUENCE [LARGE SCALE GENOMIC DNA]</scope>
    <source>
        <strain evidence="1 2">ATCC 29281</strain>
    </source>
</reference>
<sequence>MTANAIAVCASGPSLCKADVQRLCDHEIPVITINSSWAIYPECQYIFAGDEAWWNDNYDLITSPAQKWTCSESAAQKYKIHYFDKETEEALNTGIVAILFAISLGVENIILLGYDCSLEKGVHWHGKHPRLNNPTSYSVRRWKTEFESYSIDIRRRVNIVNCSHESRLSCFPKASLEETLRRVKR</sequence>
<proteinExistence type="predicted"/>
<gene>
    <name evidence="1" type="ORF">SAMN02982996_01176</name>
</gene>
<accession>A0A1H3ZGS2</accession>
<name>A0A1H3ZGS2_9GAMM</name>
<keyword evidence="2" id="KW-1185">Reference proteome</keyword>
<dbReference type="Proteomes" id="UP000187280">
    <property type="component" value="Unassembled WGS sequence"/>
</dbReference>
<evidence type="ECO:0000313" key="1">
    <source>
        <dbReference type="EMBL" id="SEA22738.1"/>
    </source>
</evidence>
<dbReference type="AlphaFoldDB" id="A0A1H3ZGS2"/>
<organism evidence="1 2">
    <name type="scientific">Lonsdalea quercina</name>
    <dbReference type="NCBI Taxonomy" id="71657"/>
    <lineage>
        <taxon>Bacteria</taxon>
        <taxon>Pseudomonadati</taxon>
        <taxon>Pseudomonadota</taxon>
        <taxon>Gammaproteobacteria</taxon>
        <taxon>Enterobacterales</taxon>
        <taxon>Pectobacteriaceae</taxon>
        <taxon>Lonsdalea</taxon>
    </lineage>
</organism>
<dbReference type="EMBL" id="FNQS01000003">
    <property type="protein sequence ID" value="SEA22738.1"/>
    <property type="molecule type" value="Genomic_DNA"/>
</dbReference>
<protein>
    <submittedName>
        <fullName evidence="1">Uncharacterized protein</fullName>
    </submittedName>
</protein>
<evidence type="ECO:0000313" key="2">
    <source>
        <dbReference type="Proteomes" id="UP000187280"/>
    </source>
</evidence>
<dbReference type="GeneID" id="97766244"/>